<evidence type="ECO:0000256" key="4">
    <source>
        <dbReference type="ARBA" id="ARBA00022807"/>
    </source>
</evidence>
<dbReference type="GO" id="GO:0042254">
    <property type="term" value="P:ribosome biogenesis"/>
    <property type="evidence" value="ECO:0007669"/>
    <property type="project" value="UniProtKB-KW"/>
</dbReference>
<accession>A0A7T6ZCN6</accession>
<dbReference type="EMBL" id="CP054706">
    <property type="protein sequence ID" value="QQK80932.1"/>
    <property type="molecule type" value="Genomic_DNA"/>
</dbReference>
<sequence length="115" mass="12196">MINMTIVRDAVDHTMQAFTLAGHADAADYGEDIVCAGVSAVAIGTVNAIEALCATPLDVDSEEDGGYLHGAVPDTWSGREFEGGQLLLEGMLVAINGIQESYGDFIEVTEKYKEV</sequence>
<evidence type="ECO:0000256" key="2">
    <source>
        <dbReference type="ARBA" id="ARBA00022670"/>
    </source>
</evidence>
<keyword evidence="3" id="KW-0378">Hydrolase</keyword>
<evidence type="ECO:0000256" key="5">
    <source>
        <dbReference type="ARBA" id="ARBA00044503"/>
    </source>
</evidence>
<comment type="similarity">
    <text evidence="5">Belongs to the Prp family.</text>
</comment>
<dbReference type="GO" id="GO:0006508">
    <property type="term" value="P:proteolysis"/>
    <property type="evidence" value="ECO:0007669"/>
    <property type="project" value="UniProtKB-KW"/>
</dbReference>
<dbReference type="SUPFAM" id="SSF118010">
    <property type="entry name" value="TM1457-like"/>
    <property type="match status" value="1"/>
</dbReference>
<dbReference type="InterPro" id="IPR036764">
    <property type="entry name" value="Peptidase_Prp_sf"/>
</dbReference>
<gene>
    <name evidence="7" type="ORF">HUG20_14210</name>
</gene>
<organism evidence="7 8">
    <name type="scientific">Salicibibacter cibi</name>
    <dbReference type="NCBI Taxonomy" id="2743001"/>
    <lineage>
        <taxon>Bacteria</taxon>
        <taxon>Bacillati</taxon>
        <taxon>Bacillota</taxon>
        <taxon>Bacilli</taxon>
        <taxon>Bacillales</taxon>
        <taxon>Bacillaceae</taxon>
        <taxon>Salicibibacter</taxon>
    </lineage>
</organism>
<dbReference type="PANTHER" id="PTHR39178:SF1">
    <property type="entry name" value="RIBOSOMAL-PROCESSING CYSTEINE PROTEASE PRP"/>
    <property type="match status" value="1"/>
</dbReference>
<dbReference type="CDD" id="cd16332">
    <property type="entry name" value="Prp-like"/>
    <property type="match status" value="1"/>
</dbReference>
<proteinExistence type="inferred from homology"/>
<protein>
    <recommendedName>
        <fullName evidence="6">Ribosomal processing cysteine protease Prp</fullName>
    </recommendedName>
</protein>
<keyword evidence="8" id="KW-1185">Reference proteome</keyword>
<keyword evidence="2 7" id="KW-0645">Protease</keyword>
<evidence type="ECO:0000256" key="3">
    <source>
        <dbReference type="ARBA" id="ARBA00022801"/>
    </source>
</evidence>
<dbReference type="InterPro" id="IPR007422">
    <property type="entry name" value="Peptidase_Prp"/>
</dbReference>
<dbReference type="GO" id="GO:0008234">
    <property type="term" value="F:cysteine-type peptidase activity"/>
    <property type="evidence" value="ECO:0007669"/>
    <property type="project" value="UniProtKB-KW"/>
</dbReference>
<dbReference type="RefSeq" id="WP_200085299.1">
    <property type="nucleotide sequence ID" value="NZ_CP054706.1"/>
</dbReference>
<evidence type="ECO:0000313" key="8">
    <source>
        <dbReference type="Proteomes" id="UP000595349"/>
    </source>
</evidence>
<reference evidence="7 8" key="1">
    <citation type="submission" date="2020-06" db="EMBL/GenBank/DDBJ databases">
        <title>Genomic analysis of Salicibibacter sp. NKC21-4.</title>
        <authorList>
            <person name="Oh Y.J."/>
        </authorList>
    </citation>
    <scope>NUCLEOTIDE SEQUENCE [LARGE SCALE GENOMIC DNA]</scope>
    <source>
        <strain evidence="7 8">NKC21-4</strain>
    </source>
</reference>
<dbReference type="Gene3D" id="3.30.70.1490">
    <property type="entry name" value="Cysteine protease Prp"/>
    <property type="match status" value="1"/>
</dbReference>
<dbReference type="AlphaFoldDB" id="A0A7T6ZCN6"/>
<evidence type="ECO:0000256" key="6">
    <source>
        <dbReference type="ARBA" id="ARBA00044538"/>
    </source>
</evidence>
<keyword evidence="4" id="KW-0788">Thiol protease</keyword>
<dbReference type="Proteomes" id="UP000595349">
    <property type="component" value="Chromosome"/>
</dbReference>
<keyword evidence="1" id="KW-0690">Ribosome biogenesis</keyword>
<evidence type="ECO:0000256" key="1">
    <source>
        <dbReference type="ARBA" id="ARBA00022517"/>
    </source>
</evidence>
<name>A0A7T6ZCN6_9BACI</name>
<dbReference type="PANTHER" id="PTHR39178">
    <property type="entry name" value="HYPOTHETICAL RIBOSOME-ASSOCIATED PROTEIN"/>
    <property type="match status" value="1"/>
</dbReference>
<dbReference type="KEGG" id="scib:HUG20_14210"/>
<dbReference type="Pfam" id="PF04327">
    <property type="entry name" value="Peptidase_Prp"/>
    <property type="match status" value="1"/>
</dbReference>
<evidence type="ECO:0000313" key="7">
    <source>
        <dbReference type="EMBL" id="QQK80932.1"/>
    </source>
</evidence>